<gene>
    <name evidence="2" type="ORF">FKM52_05615</name>
</gene>
<dbReference type="SUPFAM" id="SSF54637">
    <property type="entry name" value="Thioesterase/thiol ester dehydrase-isomerase"/>
    <property type="match status" value="1"/>
</dbReference>
<reference evidence="2 3" key="1">
    <citation type="submission" date="2019-06" db="EMBL/GenBank/DDBJ databases">
        <authorList>
            <person name="Yang Y."/>
        </authorList>
    </citation>
    <scope>NUCLEOTIDE SEQUENCE [LARGE SCALE GENOMIC DNA]</scope>
    <source>
        <strain evidence="2 3">BIT-26</strain>
    </source>
</reference>
<keyword evidence="3" id="KW-1185">Reference proteome</keyword>
<sequence length="261" mass="30288">MTTSFSQDQISEWAYFSGDHNKVHFDEEIAKKNGLNGVIVQGMLVLQDAKKALTQYIGGPSRIKFYLKEPVYRDKEIIYLISRKNDEHHLKVHDINGCCCITGRASPEKGETDIVQAKHNIAIDRPFLEKQIQLYQALYPEAGYSWMIMDALLFSVCFKYQNGDPFYAKAQKITLEPDKSKVVTFQVDQDIFITEDILTYDCADLNDLTFYYEDQDVVKEDYSVYSLLNYQIYRRDKLLYQASMGSITRAFEAQNRAINKR</sequence>
<proteinExistence type="predicted"/>
<dbReference type="AlphaFoldDB" id="A0A506VC15"/>
<organism evidence="2 3">
    <name type="scientific">Mixta tenebrionis</name>
    <dbReference type="NCBI Taxonomy" id="2562439"/>
    <lineage>
        <taxon>Bacteria</taxon>
        <taxon>Pseudomonadati</taxon>
        <taxon>Pseudomonadota</taxon>
        <taxon>Gammaproteobacteria</taxon>
        <taxon>Enterobacterales</taxon>
        <taxon>Erwiniaceae</taxon>
        <taxon>Mixta</taxon>
    </lineage>
</organism>
<dbReference type="InterPro" id="IPR002539">
    <property type="entry name" value="MaoC-like_dom"/>
</dbReference>
<dbReference type="Proteomes" id="UP000319523">
    <property type="component" value="Unassembled WGS sequence"/>
</dbReference>
<dbReference type="Gene3D" id="3.10.129.10">
    <property type="entry name" value="Hotdog Thioesterase"/>
    <property type="match status" value="1"/>
</dbReference>
<evidence type="ECO:0000259" key="1">
    <source>
        <dbReference type="Pfam" id="PF01575"/>
    </source>
</evidence>
<dbReference type="RefSeq" id="WP_141175230.1">
    <property type="nucleotide sequence ID" value="NZ_JBHUFX010000011.1"/>
</dbReference>
<feature type="domain" description="MaoC-like" evidence="1">
    <location>
        <begin position="5"/>
        <end position="70"/>
    </location>
</feature>
<dbReference type="EMBL" id="VHQI01000003">
    <property type="protein sequence ID" value="TPW43052.1"/>
    <property type="molecule type" value="Genomic_DNA"/>
</dbReference>
<accession>A0A506VC15</accession>
<comment type="caution">
    <text evidence="2">The sequence shown here is derived from an EMBL/GenBank/DDBJ whole genome shotgun (WGS) entry which is preliminary data.</text>
</comment>
<evidence type="ECO:0000313" key="3">
    <source>
        <dbReference type="Proteomes" id="UP000319523"/>
    </source>
</evidence>
<dbReference type="Pfam" id="PF01575">
    <property type="entry name" value="MaoC_dehydratas"/>
    <property type="match status" value="1"/>
</dbReference>
<protein>
    <recommendedName>
        <fullName evidence="1">MaoC-like domain-containing protein</fullName>
    </recommendedName>
</protein>
<dbReference type="InterPro" id="IPR029069">
    <property type="entry name" value="HotDog_dom_sf"/>
</dbReference>
<name>A0A506VC15_9GAMM</name>
<dbReference type="OrthoDB" id="9774179at2"/>
<evidence type="ECO:0000313" key="2">
    <source>
        <dbReference type="EMBL" id="TPW43052.1"/>
    </source>
</evidence>